<evidence type="ECO:0000256" key="1">
    <source>
        <dbReference type="SAM" id="MobiDB-lite"/>
    </source>
</evidence>
<organism evidence="2 3">
    <name type="scientific">Ficus carica</name>
    <name type="common">Common fig</name>
    <dbReference type="NCBI Taxonomy" id="3494"/>
    <lineage>
        <taxon>Eukaryota</taxon>
        <taxon>Viridiplantae</taxon>
        <taxon>Streptophyta</taxon>
        <taxon>Embryophyta</taxon>
        <taxon>Tracheophyta</taxon>
        <taxon>Spermatophyta</taxon>
        <taxon>Magnoliopsida</taxon>
        <taxon>eudicotyledons</taxon>
        <taxon>Gunneridae</taxon>
        <taxon>Pentapetalae</taxon>
        <taxon>rosids</taxon>
        <taxon>fabids</taxon>
        <taxon>Rosales</taxon>
        <taxon>Moraceae</taxon>
        <taxon>Ficeae</taxon>
        <taxon>Ficus</taxon>
    </lineage>
</organism>
<reference evidence="2" key="1">
    <citation type="submission" date="2023-07" db="EMBL/GenBank/DDBJ databases">
        <title>draft genome sequence of fig (Ficus carica).</title>
        <authorList>
            <person name="Takahashi T."/>
            <person name="Nishimura K."/>
        </authorList>
    </citation>
    <scope>NUCLEOTIDE SEQUENCE</scope>
</reference>
<comment type="caution">
    <text evidence="2">The sequence shown here is derived from an EMBL/GenBank/DDBJ whole genome shotgun (WGS) entry which is preliminary data.</text>
</comment>
<dbReference type="AlphaFoldDB" id="A0AA88DN75"/>
<sequence>MSVDEIYHRISDRDYLSRLEPLRSNPTKRNQSKYCRFHGECDHQMVECVDLKDEIERLIRNEHLQEYSADRQGGDRRRHKRRDDRRRDENPPEPVTLIRMIFGGPNLGGDSKWSQTNYAREERCARRQGDHRDNIIPEGMIKLPFPVGNRPHTSTVRGNQYESRLTYYDAVDTSPTCVVFHPPQR</sequence>
<dbReference type="Proteomes" id="UP001187192">
    <property type="component" value="Unassembled WGS sequence"/>
</dbReference>
<gene>
    <name evidence="2" type="ORF">TIFTF001_027459</name>
</gene>
<dbReference type="EMBL" id="BTGU01000077">
    <property type="protein sequence ID" value="GMN58358.1"/>
    <property type="molecule type" value="Genomic_DNA"/>
</dbReference>
<keyword evidence="3" id="KW-1185">Reference proteome</keyword>
<feature type="region of interest" description="Disordered" evidence="1">
    <location>
        <begin position="66"/>
        <end position="93"/>
    </location>
</feature>
<evidence type="ECO:0000313" key="3">
    <source>
        <dbReference type="Proteomes" id="UP001187192"/>
    </source>
</evidence>
<proteinExistence type="predicted"/>
<accession>A0AA88DN75</accession>
<protein>
    <submittedName>
        <fullName evidence="2">Uncharacterized protein</fullName>
    </submittedName>
</protein>
<name>A0AA88DN75_FICCA</name>
<feature type="compositionally biased region" description="Basic and acidic residues" evidence="1">
    <location>
        <begin position="66"/>
        <end position="75"/>
    </location>
</feature>
<evidence type="ECO:0000313" key="2">
    <source>
        <dbReference type="EMBL" id="GMN58358.1"/>
    </source>
</evidence>